<dbReference type="Pfam" id="PF05193">
    <property type="entry name" value="Peptidase_M16_C"/>
    <property type="match status" value="1"/>
</dbReference>
<keyword evidence="9 13" id="KW-0694">RNA-binding</keyword>
<keyword evidence="8" id="KW-0862">Zinc</keyword>
<dbReference type="InterPro" id="IPR011765">
    <property type="entry name" value="Pept_M16_N"/>
</dbReference>
<dbReference type="EMBL" id="GGLE01003111">
    <property type="protein sequence ID" value="MBY07237.1"/>
    <property type="molecule type" value="Transcribed_RNA"/>
</dbReference>
<dbReference type="Pfam" id="PF00675">
    <property type="entry name" value="Peptidase_M16"/>
    <property type="match status" value="1"/>
</dbReference>
<dbReference type="SUPFAM" id="SSF63411">
    <property type="entry name" value="LuxS/MPP-like metallohydrolase"/>
    <property type="match status" value="4"/>
</dbReference>
<dbReference type="FunFam" id="3.30.830.10:FF:000011">
    <property type="entry name" value="Presequence protease, mitochondrial"/>
    <property type="match status" value="1"/>
</dbReference>
<keyword evidence="10" id="KW-0809">Transit peptide</keyword>
<dbReference type="SUPFAM" id="SSF54928">
    <property type="entry name" value="RNA-binding domain, RBD"/>
    <property type="match status" value="3"/>
</dbReference>
<evidence type="ECO:0000256" key="5">
    <source>
        <dbReference type="ARBA" id="ARBA00022670"/>
    </source>
</evidence>
<dbReference type="Gene3D" id="3.30.70.330">
    <property type="match status" value="3"/>
</dbReference>
<comment type="similarity">
    <text evidence="3">Belongs to the peptidase M16 family. PreP subfamily.</text>
</comment>
<dbReference type="PANTHER" id="PTHR43016:SF13">
    <property type="entry name" value="PRESEQUENCE PROTEASE, MITOCHONDRIAL"/>
    <property type="match status" value="1"/>
</dbReference>
<keyword evidence="5" id="KW-0645">Protease</keyword>
<evidence type="ECO:0000313" key="15">
    <source>
        <dbReference type="EMBL" id="MBY07237.1"/>
    </source>
</evidence>
<evidence type="ECO:0000256" key="13">
    <source>
        <dbReference type="PROSITE-ProRule" id="PRU00176"/>
    </source>
</evidence>
<evidence type="ECO:0000256" key="11">
    <source>
        <dbReference type="ARBA" id="ARBA00023049"/>
    </source>
</evidence>
<dbReference type="InterPro" id="IPR007863">
    <property type="entry name" value="Peptidase_M16_C"/>
</dbReference>
<dbReference type="CDD" id="cd12254">
    <property type="entry name" value="RRM_hnRNPH_ESRPs_RBM12_like"/>
    <property type="match status" value="1"/>
</dbReference>
<evidence type="ECO:0000256" key="4">
    <source>
        <dbReference type="ARBA" id="ARBA00020167"/>
    </source>
</evidence>
<dbReference type="InterPro" id="IPR055130">
    <property type="entry name" value="PreP_C"/>
</dbReference>
<keyword evidence="12" id="KW-0496">Mitochondrion</keyword>
<keyword evidence="6" id="KW-0479">Metal-binding</keyword>
<dbReference type="InterPro" id="IPR035979">
    <property type="entry name" value="RBD_domain_sf"/>
</dbReference>
<dbReference type="InterPro" id="IPR013578">
    <property type="entry name" value="Peptidase_M16C_assoc"/>
</dbReference>
<proteinExistence type="inferred from homology"/>
<dbReference type="PROSITE" id="PS50102">
    <property type="entry name" value="RRM"/>
    <property type="match status" value="2"/>
</dbReference>
<accession>A0A2R5LD15</accession>
<dbReference type="InterPro" id="IPR000504">
    <property type="entry name" value="RRM_dom"/>
</dbReference>
<dbReference type="SMART" id="SM01264">
    <property type="entry name" value="M16C_associated"/>
    <property type="match status" value="1"/>
</dbReference>
<protein>
    <recommendedName>
        <fullName evidence="4">Presequence protease, mitochondrial</fullName>
    </recommendedName>
</protein>
<evidence type="ECO:0000256" key="1">
    <source>
        <dbReference type="ARBA" id="ARBA00001947"/>
    </source>
</evidence>
<evidence type="ECO:0000259" key="14">
    <source>
        <dbReference type="PROSITE" id="PS50102"/>
    </source>
</evidence>
<dbReference type="GO" id="GO:0046872">
    <property type="term" value="F:metal ion binding"/>
    <property type="evidence" value="ECO:0007669"/>
    <property type="project" value="UniProtKB-KW"/>
</dbReference>
<reference evidence="15" key="1">
    <citation type="submission" date="2018-03" db="EMBL/GenBank/DDBJ databases">
        <title>The relapsing fever spirochete Borrelia turicatae persists in the highly oxidative environment of its soft-bodied tick vector.</title>
        <authorList>
            <person name="Bourret T.J."/>
            <person name="Boyle W.K."/>
            <person name="Valenzuela J.G."/>
            <person name="Oliveira F."/>
            <person name="Lopez J.E."/>
        </authorList>
    </citation>
    <scope>NUCLEOTIDE SEQUENCE</scope>
    <source>
        <strain evidence="15">Kansas strain/isolate</strain>
        <tissue evidence="15">Salivary glands</tissue>
    </source>
</reference>
<dbReference type="SMART" id="SM00360">
    <property type="entry name" value="RRM"/>
    <property type="match status" value="2"/>
</dbReference>
<dbReference type="Pfam" id="PF00076">
    <property type="entry name" value="RRM_1"/>
    <property type="match status" value="2"/>
</dbReference>
<dbReference type="GO" id="GO:0004222">
    <property type="term" value="F:metalloendopeptidase activity"/>
    <property type="evidence" value="ECO:0007669"/>
    <property type="project" value="TreeGrafter"/>
</dbReference>
<dbReference type="GO" id="GO:0003723">
    <property type="term" value="F:RNA binding"/>
    <property type="evidence" value="ECO:0007669"/>
    <property type="project" value="UniProtKB-UniRule"/>
</dbReference>
<dbReference type="InterPro" id="IPR012677">
    <property type="entry name" value="Nucleotide-bd_a/b_plait_sf"/>
</dbReference>
<sequence>MLRNSLAHLKGFQASLRLKRWCHSSAVERALKFRVGEKIGKFEVRQVEEVAELHLAAVRFTHDKTGSDFLHLARDDRNNLFSVAFPTIPQDSTGVAHILEHLSLCGSDRFPCRDPFSKMLNRSLATFMNAMTGCDVTFYPFSTQNQKDYENLLRVYLDAVFFPRLLRLDFMQEGWRFEHMDVNDKTSPITVKGVVYNEMKGVFSNSSYHFIQSVINNLYPSGVYSHCSGGHPQCIPDLTWDHLKEFHRTHYHPSNARFLTYGDFPVEHTLNLIEELALCKFSSFGKVSNVPAEPKWTQPRKANITCAVDPLAANPEKQTTVSLTYALNDTTDIHESFVLSILGYLLVNGPNSPFYKNLLESGIGADFSPFLGYDGDLKQGMFSVGLHGVKADDVEQVTDIVQKTFDEVIRDGFPEERIEAALHTIELGLKHQSTNFGMALNYALVNIWNHDGNPIEQLQVNKQIAWFKEQLKQNPQFLQQMVEKYFKGNAHVLTTVMSPDCEHENRVKGQEQENIKKRLSALSDDQVTAVYVDGLELFKRQSEKDDESCLPLLHLSDVSPQITPTTLNRFKIGNTPVQSTVQPTNGVTYFRTVLNASHLPPEMKRMLPLFCEVATKMSTLDKDYRTLSQEAELKTGGLNASVHLVDHPLTPNTFEQGVLLSSHCLESNTEAMFSLWKDIFLRLSMEDEERLSQLIQMCAAGLAQNLPDSGHRYAMTQAGNFVAPSGRIREEYFGISNIQQMKTLAEAPSRKFLLPQLKNLAQNLLCNNSMRCSVNASSSGMPLAEKHLDKFLSDLPMKSSAPCPSFIEEPDFYAKERKIHLVFPFTVNYCAKAFGSVPYTDPDYARLSVASQLLSRKFLFREVREKGGAYGAGATVTPGGTFSFYSYRDPNLEGTLNAFSNAASWLQKGEFSERDLEEAKLSCFAQVDSPVAPGNKGLRAFLAGITDEMKQQHRQRLFTATKDDVISAAMRNISEENVSSCAVIGPENEFTETGSHWMVHRDGCTNAGSADASSLFAVSKESEHTVPQKPKTTSPSRFYLKLRGLPWNATEKDIYELFRKVGIHLQNHKNGILLVKKRGRLSGEAFVEVCSKEDWQKALSHNWHDHTMGHRYIEVFATSANVIRHFLLAFFDRRQHSVTSDPRSSVVSVRGLPQSCTESDLRSFFEGSSVQDLCLNRNSGGKCLGSAFVKFASPRDAEAALSKNGTNMGTRYVEVFPSSEKKMKAIGKGELPPLSRCEAIMQHKRAPEAERVKVRELRQVTADDARRVLESRGHRISAKGIPAAKGYREVVNFFWPAKVRNVLAVTRSDGKGSGSLIIEFESHEDALGALKKNGAVTERGYIDMELYSSPEREAQTVAE</sequence>
<evidence type="ECO:0000256" key="2">
    <source>
        <dbReference type="ARBA" id="ARBA00004173"/>
    </source>
</evidence>
<keyword evidence="7" id="KW-0378">Hydrolase</keyword>
<comment type="subcellular location">
    <subcellularLocation>
        <location evidence="2">Mitochondrion</location>
    </subcellularLocation>
</comment>
<dbReference type="GO" id="GO:0005759">
    <property type="term" value="C:mitochondrial matrix"/>
    <property type="evidence" value="ECO:0007669"/>
    <property type="project" value="TreeGrafter"/>
</dbReference>
<evidence type="ECO:0000256" key="3">
    <source>
        <dbReference type="ARBA" id="ARBA00007575"/>
    </source>
</evidence>
<dbReference type="FunFam" id="3.30.830.10:FF:000013">
    <property type="entry name" value="Mitochondrial presequence protease"/>
    <property type="match status" value="1"/>
</dbReference>
<dbReference type="GO" id="GO:0016485">
    <property type="term" value="P:protein processing"/>
    <property type="evidence" value="ECO:0007669"/>
    <property type="project" value="TreeGrafter"/>
</dbReference>
<dbReference type="Pfam" id="PF08367">
    <property type="entry name" value="M16C_assoc"/>
    <property type="match status" value="1"/>
</dbReference>
<keyword evidence="11" id="KW-0482">Metalloprotease</keyword>
<feature type="domain" description="RRM" evidence="14">
    <location>
        <begin position="1145"/>
        <end position="1220"/>
    </location>
</feature>
<name>A0A2R5LD15_9ACAR</name>
<feature type="domain" description="RRM" evidence="14">
    <location>
        <begin position="1038"/>
        <end position="1120"/>
    </location>
</feature>
<dbReference type="PANTHER" id="PTHR43016">
    <property type="entry name" value="PRESEQUENCE PROTEASE"/>
    <property type="match status" value="1"/>
</dbReference>
<dbReference type="Pfam" id="PF22516">
    <property type="entry name" value="PreP_C"/>
    <property type="match status" value="1"/>
</dbReference>
<evidence type="ECO:0000256" key="10">
    <source>
        <dbReference type="ARBA" id="ARBA00022946"/>
    </source>
</evidence>
<evidence type="ECO:0000256" key="12">
    <source>
        <dbReference type="ARBA" id="ARBA00023128"/>
    </source>
</evidence>
<dbReference type="InterPro" id="IPR011249">
    <property type="entry name" value="Metalloenz_LuxS/M16"/>
</dbReference>
<comment type="cofactor">
    <cofactor evidence="1">
        <name>Zn(2+)</name>
        <dbReference type="ChEBI" id="CHEBI:29105"/>
    </cofactor>
</comment>
<dbReference type="FunFam" id="3.30.830.10:FF:000009">
    <property type="entry name" value="Presequence protease, mitochondrial"/>
    <property type="match status" value="1"/>
</dbReference>
<evidence type="ECO:0000256" key="9">
    <source>
        <dbReference type="ARBA" id="ARBA00022884"/>
    </source>
</evidence>
<dbReference type="Gene3D" id="3.30.830.10">
    <property type="entry name" value="Metalloenzyme, LuxS/M16 peptidase-like"/>
    <property type="match status" value="4"/>
</dbReference>
<evidence type="ECO:0000256" key="6">
    <source>
        <dbReference type="ARBA" id="ARBA00022723"/>
    </source>
</evidence>
<evidence type="ECO:0000256" key="8">
    <source>
        <dbReference type="ARBA" id="ARBA00022833"/>
    </source>
</evidence>
<organism evidence="15">
    <name type="scientific">Ornithodoros turicata</name>
    <dbReference type="NCBI Taxonomy" id="34597"/>
    <lineage>
        <taxon>Eukaryota</taxon>
        <taxon>Metazoa</taxon>
        <taxon>Ecdysozoa</taxon>
        <taxon>Arthropoda</taxon>
        <taxon>Chelicerata</taxon>
        <taxon>Arachnida</taxon>
        <taxon>Acari</taxon>
        <taxon>Parasitiformes</taxon>
        <taxon>Ixodida</taxon>
        <taxon>Ixodoidea</taxon>
        <taxon>Argasidae</taxon>
        <taxon>Ornithodorinae</taxon>
        <taxon>Ornithodoros</taxon>
    </lineage>
</organism>
<evidence type="ECO:0000256" key="7">
    <source>
        <dbReference type="ARBA" id="ARBA00022801"/>
    </source>
</evidence>